<keyword evidence="2" id="KW-1185">Reference proteome</keyword>
<dbReference type="EMBL" id="CM046388">
    <property type="protein sequence ID" value="KAI8571125.1"/>
    <property type="molecule type" value="Genomic_DNA"/>
</dbReference>
<name>A0ACC0Q056_RHOML</name>
<organism evidence="1 2">
    <name type="scientific">Rhododendron molle</name>
    <name type="common">Chinese azalea</name>
    <name type="synonym">Azalea mollis</name>
    <dbReference type="NCBI Taxonomy" id="49168"/>
    <lineage>
        <taxon>Eukaryota</taxon>
        <taxon>Viridiplantae</taxon>
        <taxon>Streptophyta</taxon>
        <taxon>Embryophyta</taxon>
        <taxon>Tracheophyta</taxon>
        <taxon>Spermatophyta</taxon>
        <taxon>Magnoliopsida</taxon>
        <taxon>eudicotyledons</taxon>
        <taxon>Gunneridae</taxon>
        <taxon>Pentapetalae</taxon>
        <taxon>asterids</taxon>
        <taxon>Ericales</taxon>
        <taxon>Ericaceae</taxon>
        <taxon>Ericoideae</taxon>
        <taxon>Rhodoreae</taxon>
        <taxon>Rhododendron</taxon>
    </lineage>
</organism>
<evidence type="ECO:0000313" key="1">
    <source>
        <dbReference type="EMBL" id="KAI8571125.1"/>
    </source>
</evidence>
<accession>A0ACC0Q056</accession>
<reference evidence="1" key="1">
    <citation type="submission" date="2022-02" db="EMBL/GenBank/DDBJ databases">
        <title>Plant Genome Project.</title>
        <authorList>
            <person name="Zhang R.-G."/>
        </authorList>
    </citation>
    <scope>NUCLEOTIDE SEQUENCE</scope>
    <source>
        <strain evidence="1">AT1</strain>
    </source>
</reference>
<gene>
    <name evidence="1" type="ORF">RHMOL_Rhmol01G0094000</name>
</gene>
<protein>
    <submittedName>
        <fullName evidence="1">Uncharacterized protein</fullName>
    </submittedName>
</protein>
<sequence>MSSKGGVAGTPDTPTVEDLLAAAERVSGERRDGGGEEVVTAGRVIATPVLRATVAESRGGNSGIGASRPVPLTEGDFLDTARPQDILDALGLDAGIREVPRGARNTED</sequence>
<proteinExistence type="predicted"/>
<dbReference type="Proteomes" id="UP001062846">
    <property type="component" value="Chromosome 1"/>
</dbReference>
<evidence type="ECO:0000313" key="2">
    <source>
        <dbReference type="Proteomes" id="UP001062846"/>
    </source>
</evidence>
<comment type="caution">
    <text evidence="1">The sequence shown here is derived from an EMBL/GenBank/DDBJ whole genome shotgun (WGS) entry which is preliminary data.</text>
</comment>